<dbReference type="EMBL" id="FUWP01000006">
    <property type="protein sequence ID" value="SKA27211.1"/>
    <property type="molecule type" value="Genomic_DNA"/>
</dbReference>
<evidence type="ECO:0000313" key="2">
    <source>
        <dbReference type="EMBL" id="SKA27211.1"/>
    </source>
</evidence>
<keyword evidence="1" id="KW-0472">Membrane</keyword>
<dbReference type="SUPFAM" id="SSF54523">
    <property type="entry name" value="Pili subunits"/>
    <property type="match status" value="1"/>
</dbReference>
<evidence type="ECO:0000313" key="3">
    <source>
        <dbReference type="Proteomes" id="UP000191116"/>
    </source>
</evidence>
<protein>
    <submittedName>
        <fullName evidence="2">Putative major pilin subunit</fullName>
    </submittedName>
</protein>
<keyword evidence="1" id="KW-1133">Transmembrane helix</keyword>
<name>A0A1T4SHC8_9GAMM</name>
<proteinExistence type="predicted"/>
<organism evidence="2 3">
    <name type="scientific">Photobacterium toruni</name>
    <dbReference type="NCBI Taxonomy" id="1935446"/>
    <lineage>
        <taxon>Bacteria</taxon>
        <taxon>Pseudomonadati</taxon>
        <taxon>Pseudomonadota</taxon>
        <taxon>Gammaproteobacteria</taxon>
        <taxon>Vibrionales</taxon>
        <taxon>Vibrionaceae</taxon>
        <taxon>Photobacterium</taxon>
    </lineage>
</organism>
<dbReference type="InterPro" id="IPR045584">
    <property type="entry name" value="Pilin-like"/>
</dbReference>
<feature type="transmembrane region" description="Helical" evidence="1">
    <location>
        <begin position="20"/>
        <end position="40"/>
    </location>
</feature>
<dbReference type="PANTHER" id="PTHR30093:SF7">
    <property type="entry name" value="MSHA MAJOR PILIN SUBUNIT MSHA"/>
    <property type="match status" value="1"/>
</dbReference>
<dbReference type="Proteomes" id="UP000191116">
    <property type="component" value="Unassembled WGS sequence"/>
</dbReference>
<dbReference type="AlphaFoldDB" id="A0A1T4SHC8"/>
<reference evidence="2 3" key="1">
    <citation type="submission" date="2017-02" db="EMBL/GenBank/DDBJ databases">
        <authorList>
            <person name="Peterson S.W."/>
        </authorList>
    </citation>
    <scope>NUCLEOTIDE SEQUENCE [LARGE SCALE GENOMIC DNA]</scope>
    <source>
        <strain evidence="2 3">CECT 9189</strain>
    </source>
</reference>
<sequence length="190" mass="19651">MPLVIKHIEREKNMKKQQGFTLIELVVVIVILGILAVTAAPKFMNLQGDARHASLDGLRGAINGAAGIVYGKAAIAGQENSADPINVGESDHQIQTVYGYPTATSAGIGAALSGVNGEDGDFVMGNLTSGKPGTVEFTFKNYAAAGNAPKGCYLTYTAATSSAIATVKLDPTACKSGNDKTFTVVTTTKQ</sequence>
<dbReference type="InterPro" id="IPR012902">
    <property type="entry name" value="N_methyl_site"/>
</dbReference>
<gene>
    <name evidence="2" type="ORF">CZ814_01574</name>
</gene>
<keyword evidence="1" id="KW-0812">Transmembrane</keyword>
<dbReference type="Gene3D" id="3.30.700.10">
    <property type="entry name" value="Glycoprotein, Type 4 Pilin"/>
    <property type="match status" value="1"/>
</dbReference>
<evidence type="ECO:0000256" key="1">
    <source>
        <dbReference type="SAM" id="Phobius"/>
    </source>
</evidence>
<dbReference type="Pfam" id="PF07963">
    <property type="entry name" value="N_methyl"/>
    <property type="match status" value="1"/>
</dbReference>
<accession>A0A1T4SHC8</accession>
<dbReference type="NCBIfam" id="TIGR02532">
    <property type="entry name" value="IV_pilin_GFxxxE"/>
    <property type="match status" value="1"/>
</dbReference>
<dbReference type="PANTHER" id="PTHR30093">
    <property type="entry name" value="GENERAL SECRETION PATHWAY PROTEIN G"/>
    <property type="match status" value="1"/>
</dbReference>
<dbReference type="PROSITE" id="PS00409">
    <property type="entry name" value="PROKAR_NTER_METHYL"/>
    <property type="match status" value="1"/>
</dbReference>